<dbReference type="Pfam" id="PF00501">
    <property type="entry name" value="AMP-binding"/>
    <property type="match status" value="1"/>
</dbReference>
<dbReference type="Gene3D" id="3.40.50.12780">
    <property type="entry name" value="N-terminal domain of ligase-like"/>
    <property type="match status" value="1"/>
</dbReference>
<dbReference type="PANTHER" id="PTHR43767:SF1">
    <property type="entry name" value="NONRIBOSOMAL PEPTIDE SYNTHASE PES1 (EUROFUNG)-RELATED"/>
    <property type="match status" value="1"/>
</dbReference>
<keyword evidence="3" id="KW-0472">Membrane</keyword>
<evidence type="ECO:0000256" key="1">
    <source>
        <dbReference type="ARBA" id="ARBA00006432"/>
    </source>
</evidence>
<dbReference type="NCBIfam" id="NF004837">
    <property type="entry name" value="PRK06187.1"/>
    <property type="match status" value="1"/>
</dbReference>
<sequence>MQMHLSQLLQQRASLSPQQPALVYGDLRLNFAELAQRSQRLANYLQQQGIQQGDRIAIYAKNSDFLATAVFASSYIGAVVVILNWRLQVNELQYILQDSTPSAMLYDNGFGEQVRTLSAHTSIRVLLAGQHSTVHPSYPDIIAEQRFDGQLPMLEDAEQAAVIMYTSGTTGKPKGAVLSHRALVATAQSNSCTLSWNSDHRFLLVAPMFHIGGLSPWITNVLKGCTTILLADFNPVHVWQLIAQEGVTSMMTVPVMLQALLQVAQKTTVDHSSLSWITCGASAVPYALITAGLALGLNIQQVYGITEFCGAVCFWTPAMGLDYAKSHGQAALGVQVKIVDPVSLAPVAIGQEGEIWCKGAMRFSHYWNNPAATAASFVDGWYRTGDIGRLDAQHFVYVVDRLKDMIISGGENIYPAELEASLMTHPAVQDVAVIGVADAHWGEIPVAYVVSNAEHQVDEQQLIQHCRQQLAAYKCIKAVRFIAALPRNGIGKVIKSQLQQHDLAMTSAVH</sequence>
<dbReference type="EMBL" id="CP016895">
    <property type="protein sequence ID" value="AOA58607.1"/>
    <property type="molecule type" value="Genomic_DNA"/>
</dbReference>
<dbReference type="InterPro" id="IPR042099">
    <property type="entry name" value="ANL_N_sf"/>
</dbReference>
<feature type="domain" description="AMP-binding enzyme C-terminal" evidence="5">
    <location>
        <begin position="417"/>
        <end position="492"/>
    </location>
</feature>
<keyword evidence="3" id="KW-1133">Transmembrane helix</keyword>
<gene>
    <name evidence="6" type="ORF">BFG52_09750</name>
</gene>
<dbReference type="Proteomes" id="UP000093391">
    <property type="component" value="Chromosome"/>
</dbReference>
<dbReference type="InterPro" id="IPR045851">
    <property type="entry name" value="AMP-bd_C_sf"/>
</dbReference>
<dbReference type="STRING" id="1789224.BFG52_09750"/>
<dbReference type="KEGG" id="ala:BFG52_09750"/>
<dbReference type="InterPro" id="IPR050237">
    <property type="entry name" value="ATP-dep_AMP-bd_enzyme"/>
</dbReference>
<dbReference type="InterPro" id="IPR025110">
    <property type="entry name" value="AMP-bd_C"/>
</dbReference>
<evidence type="ECO:0000256" key="3">
    <source>
        <dbReference type="SAM" id="Phobius"/>
    </source>
</evidence>
<dbReference type="InterPro" id="IPR020845">
    <property type="entry name" value="AMP-binding_CS"/>
</dbReference>
<proteinExistence type="inferred from homology"/>
<name>A0A1B2M087_9GAMM</name>
<comment type="similarity">
    <text evidence="1">Belongs to the ATP-dependent AMP-binding enzyme family.</text>
</comment>
<feature type="domain" description="AMP-dependent synthetase/ligase" evidence="4">
    <location>
        <begin position="10"/>
        <end position="367"/>
    </location>
</feature>
<evidence type="ECO:0000313" key="7">
    <source>
        <dbReference type="Proteomes" id="UP000093391"/>
    </source>
</evidence>
<protein>
    <submittedName>
        <fullName evidence="6">AMP-dependent synthetase</fullName>
    </submittedName>
</protein>
<evidence type="ECO:0000259" key="4">
    <source>
        <dbReference type="Pfam" id="PF00501"/>
    </source>
</evidence>
<dbReference type="GO" id="GO:0016878">
    <property type="term" value="F:acid-thiol ligase activity"/>
    <property type="evidence" value="ECO:0007669"/>
    <property type="project" value="UniProtKB-ARBA"/>
</dbReference>
<feature type="transmembrane region" description="Helical" evidence="3">
    <location>
        <begin position="65"/>
        <end position="85"/>
    </location>
</feature>
<accession>A0A1B2M087</accession>
<keyword evidence="2" id="KW-0436">Ligase</keyword>
<organism evidence="6 7">
    <name type="scientific">Acinetobacter larvae</name>
    <dbReference type="NCBI Taxonomy" id="1789224"/>
    <lineage>
        <taxon>Bacteria</taxon>
        <taxon>Pseudomonadati</taxon>
        <taxon>Pseudomonadota</taxon>
        <taxon>Gammaproteobacteria</taxon>
        <taxon>Moraxellales</taxon>
        <taxon>Moraxellaceae</taxon>
        <taxon>Acinetobacter</taxon>
    </lineage>
</organism>
<dbReference type="SUPFAM" id="SSF56801">
    <property type="entry name" value="Acetyl-CoA synthetase-like"/>
    <property type="match status" value="1"/>
</dbReference>
<reference evidence="6 7" key="1">
    <citation type="submission" date="2016-08" db="EMBL/GenBank/DDBJ databases">
        <authorList>
            <person name="Seilhamer J.J."/>
        </authorList>
    </citation>
    <scope>NUCLEOTIDE SEQUENCE [LARGE SCALE GENOMIC DNA]</scope>
    <source>
        <strain evidence="6 7">BRTC-1</strain>
    </source>
</reference>
<keyword evidence="3" id="KW-0812">Transmembrane</keyword>
<dbReference type="PROSITE" id="PS00455">
    <property type="entry name" value="AMP_BINDING"/>
    <property type="match status" value="1"/>
</dbReference>
<dbReference type="Gene3D" id="3.30.300.30">
    <property type="match status" value="1"/>
</dbReference>
<evidence type="ECO:0000259" key="5">
    <source>
        <dbReference type="Pfam" id="PF13193"/>
    </source>
</evidence>
<keyword evidence="7" id="KW-1185">Reference proteome</keyword>
<dbReference type="InterPro" id="IPR000873">
    <property type="entry name" value="AMP-dep_synth/lig_dom"/>
</dbReference>
<evidence type="ECO:0000256" key="2">
    <source>
        <dbReference type="ARBA" id="ARBA00022598"/>
    </source>
</evidence>
<dbReference type="Pfam" id="PF13193">
    <property type="entry name" value="AMP-binding_C"/>
    <property type="match status" value="1"/>
</dbReference>
<dbReference type="FunFam" id="3.30.300.30:FF:000008">
    <property type="entry name" value="2,3-dihydroxybenzoate-AMP ligase"/>
    <property type="match status" value="1"/>
</dbReference>
<dbReference type="AlphaFoldDB" id="A0A1B2M087"/>
<dbReference type="PANTHER" id="PTHR43767">
    <property type="entry name" value="LONG-CHAIN-FATTY-ACID--COA LIGASE"/>
    <property type="match status" value="1"/>
</dbReference>
<evidence type="ECO:0000313" key="6">
    <source>
        <dbReference type="EMBL" id="AOA58607.1"/>
    </source>
</evidence>
<dbReference type="OrthoDB" id="9803968at2"/>